<evidence type="ECO:0000313" key="1">
    <source>
        <dbReference type="EMBL" id="KAH7911323.1"/>
    </source>
</evidence>
<keyword evidence="2" id="KW-1185">Reference proteome</keyword>
<dbReference type="Proteomes" id="UP000790377">
    <property type="component" value="Unassembled WGS sequence"/>
</dbReference>
<reference evidence="1" key="1">
    <citation type="journal article" date="2021" name="New Phytol.">
        <title>Evolutionary innovations through gain and loss of genes in the ectomycorrhizal Boletales.</title>
        <authorList>
            <person name="Wu G."/>
            <person name="Miyauchi S."/>
            <person name="Morin E."/>
            <person name="Kuo A."/>
            <person name="Drula E."/>
            <person name="Varga T."/>
            <person name="Kohler A."/>
            <person name="Feng B."/>
            <person name="Cao Y."/>
            <person name="Lipzen A."/>
            <person name="Daum C."/>
            <person name="Hundley H."/>
            <person name="Pangilinan J."/>
            <person name="Johnson J."/>
            <person name="Barry K."/>
            <person name="LaButti K."/>
            <person name="Ng V."/>
            <person name="Ahrendt S."/>
            <person name="Min B."/>
            <person name="Choi I.G."/>
            <person name="Park H."/>
            <person name="Plett J.M."/>
            <person name="Magnuson J."/>
            <person name="Spatafora J.W."/>
            <person name="Nagy L.G."/>
            <person name="Henrissat B."/>
            <person name="Grigoriev I.V."/>
            <person name="Yang Z.L."/>
            <person name="Xu J."/>
            <person name="Martin F.M."/>
        </authorList>
    </citation>
    <scope>NUCLEOTIDE SEQUENCE</scope>
    <source>
        <strain evidence="1">ATCC 28755</strain>
    </source>
</reference>
<name>A0ACB8AF31_9AGAM</name>
<gene>
    <name evidence="1" type="ORF">BJ138DRAFT_937151</name>
</gene>
<accession>A0ACB8AF31</accession>
<comment type="caution">
    <text evidence="1">The sequence shown here is derived from an EMBL/GenBank/DDBJ whole genome shotgun (WGS) entry which is preliminary data.</text>
</comment>
<evidence type="ECO:0000313" key="2">
    <source>
        <dbReference type="Proteomes" id="UP000790377"/>
    </source>
</evidence>
<proteinExistence type="predicted"/>
<organism evidence="1 2">
    <name type="scientific">Hygrophoropsis aurantiaca</name>
    <dbReference type="NCBI Taxonomy" id="72124"/>
    <lineage>
        <taxon>Eukaryota</taxon>
        <taxon>Fungi</taxon>
        <taxon>Dikarya</taxon>
        <taxon>Basidiomycota</taxon>
        <taxon>Agaricomycotina</taxon>
        <taxon>Agaricomycetes</taxon>
        <taxon>Agaricomycetidae</taxon>
        <taxon>Boletales</taxon>
        <taxon>Coniophorineae</taxon>
        <taxon>Hygrophoropsidaceae</taxon>
        <taxon>Hygrophoropsis</taxon>
    </lineage>
</organism>
<protein>
    <submittedName>
        <fullName evidence="1">Uncharacterized protein</fullName>
    </submittedName>
</protein>
<sequence>MAEAPFMVTTAGTSLMVLCHEDNCVCVRSPESFSDLEEVSRLEFSLPAKRPIKFISSHLDVNMGRPTKIRRCAWPDIRPYARKIAVSLDDEAPAAVMQAPGKIMKQ</sequence>
<dbReference type="EMBL" id="MU267682">
    <property type="protein sequence ID" value="KAH7911323.1"/>
    <property type="molecule type" value="Genomic_DNA"/>
</dbReference>